<evidence type="ECO:0000313" key="1">
    <source>
        <dbReference type="EMBL" id="PRP68555.1"/>
    </source>
</evidence>
<dbReference type="Proteomes" id="UP000239469">
    <property type="component" value="Unassembled WGS sequence"/>
</dbReference>
<reference evidence="1 2" key="1">
    <citation type="submission" date="2017-01" db="EMBL/GenBank/DDBJ databases">
        <title>New insights into the genetic diversity of Chromobacterium isolated from tropical freshwater lake.</title>
        <authorList>
            <person name="Santos A.B."/>
            <person name="Nascimento A.M."/>
            <person name="Da Silva P.C."/>
        </authorList>
    </citation>
    <scope>NUCLEOTIDE SEQUENCE [LARGE SCALE GENOMIC DNA]</scope>
    <source>
        <strain evidence="1 2">56AF</strain>
    </source>
</reference>
<protein>
    <submittedName>
        <fullName evidence="1">Uncharacterized protein</fullName>
    </submittedName>
</protein>
<dbReference type="RefSeq" id="WP_106078247.1">
    <property type="nucleotide sequence ID" value="NZ_MTBD01000112.1"/>
</dbReference>
<proteinExistence type="predicted"/>
<name>A0A2S9WYL4_9NEIS</name>
<dbReference type="AlphaFoldDB" id="A0A2S9WYL4"/>
<organism evidence="1 2">
    <name type="scientific">Chromobacterium amazonense</name>
    <dbReference type="NCBI Taxonomy" id="1382803"/>
    <lineage>
        <taxon>Bacteria</taxon>
        <taxon>Pseudomonadati</taxon>
        <taxon>Pseudomonadota</taxon>
        <taxon>Betaproteobacteria</taxon>
        <taxon>Neisseriales</taxon>
        <taxon>Chromobacteriaceae</taxon>
        <taxon>Chromobacterium</taxon>
    </lineage>
</organism>
<gene>
    <name evidence="1" type="ORF">BUE93_21755</name>
</gene>
<accession>A0A2S9WYL4</accession>
<comment type="caution">
    <text evidence="1">The sequence shown here is derived from an EMBL/GenBank/DDBJ whole genome shotgun (WGS) entry which is preliminary data.</text>
</comment>
<sequence>MMQPAKRLIQFDHDAEPASIQLDSRARRYRRIYAIKQALIGAKQPLTVSQIARYAMQYDADRHLPGIIDIEKSHVQALLKQIKAVKVGGHPEPRYILDVA</sequence>
<dbReference type="EMBL" id="MTBD01000112">
    <property type="protein sequence ID" value="PRP68555.1"/>
    <property type="molecule type" value="Genomic_DNA"/>
</dbReference>
<evidence type="ECO:0000313" key="2">
    <source>
        <dbReference type="Proteomes" id="UP000239469"/>
    </source>
</evidence>